<dbReference type="PANTHER" id="PTHR43309:SF5">
    <property type="entry name" value="5-OXOPROLINASE SUBUNIT C"/>
    <property type="match status" value="1"/>
</dbReference>
<protein>
    <submittedName>
        <fullName evidence="5">Biotin-dependent carboxyltransferase family protein</fullName>
    </submittedName>
</protein>
<dbReference type="NCBIfam" id="TIGR00724">
    <property type="entry name" value="urea_amlyse_rel"/>
    <property type="match status" value="1"/>
</dbReference>
<proteinExistence type="predicted"/>
<gene>
    <name evidence="5" type="ORF">ACFFNY_01455</name>
</gene>
<dbReference type="SUPFAM" id="SSF50891">
    <property type="entry name" value="Cyclophilin-like"/>
    <property type="match status" value="1"/>
</dbReference>
<reference evidence="5 6" key="1">
    <citation type="submission" date="2024-09" db="EMBL/GenBank/DDBJ databases">
        <authorList>
            <person name="Sun Q."/>
            <person name="Mori K."/>
        </authorList>
    </citation>
    <scope>NUCLEOTIDE SEQUENCE [LARGE SCALE GENOMIC DNA]</scope>
    <source>
        <strain evidence="5 6">JCM 12520</strain>
    </source>
</reference>
<dbReference type="EMBL" id="JBHMAG010000002">
    <property type="protein sequence ID" value="MFB9750225.1"/>
    <property type="molecule type" value="Genomic_DNA"/>
</dbReference>
<dbReference type="InterPro" id="IPR029000">
    <property type="entry name" value="Cyclophilin-like_dom_sf"/>
</dbReference>
<keyword evidence="6" id="KW-1185">Reference proteome</keyword>
<dbReference type="InterPro" id="IPR003778">
    <property type="entry name" value="CT_A_B"/>
</dbReference>
<accession>A0ABV5VPL8</accession>
<keyword evidence="3" id="KW-0067">ATP-binding</keyword>
<dbReference type="Proteomes" id="UP001589619">
    <property type="component" value="Unassembled WGS sequence"/>
</dbReference>
<name>A0ABV5VPL8_9BACL</name>
<dbReference type="Pfam" id="PF02626">
    <property type="entry name" value="CT_A_B"/>
    <property type="match status" value="1"/>
</dbReference>
<comment type="caution">
    <text evidence="5">The sequence shown here is derived from an EMBL/GenBank/DDBJ whole genome shotgun (WGS) entry which is preliminary data.</text>
</comment>
<organism evidence="5 6">
    <name type="scientific">Paenibacillus hodogayensis</name>
    <dbReference type="NCBI Taxonomy" id="279208"/>
    <lineage>
        <taxon>Bacteria</taxon>
        <taxon>Bacillati</taxon>
        <taxon>Bacillota</taxon>
        <taxon>Bacilli</taxon>
        <taxon>Bacillales</taxon>
        <taxon>Paenibacillaceae</taxon>
        <taxon>Paenibacillus</taxon>
    </lineage>
</organism>
<evidence type="ECO:0000259" key="4">
    <source>
        <dbReference type="SMART" id="SM00797"/>
    </source>
</evidence>
<dbReference type="PANTHER" id="PTHR43309">
    <property type="entry name" value="5-OXOPROLINASE SUBUNIT C"/>
    <property type="match status" value="1"/>
</dbReference>
<evidence type="ECO:0000256" key="2">
    <source>
        <dbReference type="ARBA" id="ARBA00022801"/>
    </source>
</evidence>
<evidence type="ECO:0000256" key="1">
    <source>
        <dbReference type="ARBA" id="ARBA00022741"/>
    </source>
</evidence>
<evidence type="ECO:0000313" key="5">
    <source>
        <dbReference type="EMBL" id="MFB9750225.1"/>
    </source>
</evidence>
<dbReference type="InterPro" id="IPR052708">
    <property type="entry name" value="PxpC"/>
</dbReference>
<dbReference type="RefSeq" id="WP_344916878.1">
    <property type="nucleotide sequence ID" value="NZ_BAAAYO010000021.1"/>
</dbReference>
<keyword evidence="1" id="KW-0547">Nucleotide-binding</keyword>
<evidence type="ECO:0000256" key="3">
    <source>
        <dbReference type="ARBA" id="ARBA00022840"/>
    </source>
</evidence>
<sequence>MSLLLSRPGLLTTVQDLGRFGAQKYGVIVSGAVDRQALRIANLLVGNEEGEAGLEMTIIGPELVFERTVLISICGADLSPTLDGKPVPLWKTILAPQGSCLKFGKIRQGCRAYLAVGGGLDVPAELNSRSTYLRAQIGGFLGRALVEGDRIPIGAPSSSAKRLLLLLNKQTDEDGFAVSPWSVTYDLIPRYCPDPTVQVIAGQEYDLFDEESIYRFFHDPFTVLPQSDRMGYRFKGSSLALKEKQEMISSAVTFGTVQVPADGNPIVLMADHQTTGGYPKLAQVISTDLPLLAQVNLGGKVRFQLVSLRAAQRKYVAQQLAMRTLRRGLEQMNSI</sequence>
<dbReference type="Gene3D" id="2.40.100.10">
    <property type="entry name" value="Cyclophilin-like"/>
    <property type="match status" value="1"/>
</dbReference>
<feature type="domain" description="Carboxyltransferase" evidence="4">
    <location>
        <begin position="24"/>
        <end position="321"/>
    </location>
</feature>
<dbReference type="SMART" id="SM00797">
    <property type="entry name" value="AHS2"/>
    <property type="match status" value="1"/>
</dbReference>
<evidence type="ECO:0000313" key="6">
    <source>
        <dbReference type="Proteomes" id="UP001589619"/>
    </source>
</evidence>
<keyword evidence="2" id="KW-0378">Hydrolase</keyword>